<evidence type="ECO:0000256" key="3">
    <source>
        <dbReference type="SAM" id="Phobius"/>
    </source>
</evidence>
<keyword evidence="1" id="KW-0863">Zinc-finger</keyword>
<feature type="transmembrane region" description="Helical" evidence="3">
    <location>
        <begin position="199"/>
        <end position="220"/>
    </location>
</feature>
<sequence>MTHFSRLKKNKSNDILRRQVLMRIHYSKPFSTTLAFTLTMLLIILSSLTSESAALDVTVANNNTSFNSSDGSISSNNSSYIGYLSNSGKNIILDLVNNPVPLSLWNSPPSNSNGWIALFDCDQPSTASTVLTAITQSLSNNPPPKAIVFDNGSCLPTNVQNSTDQVPIFETEKSENLINMLNQTLFIPNRTSAQPNDKVLYAVSGVVLGLFFIVVVTNVIKNRLRPSRTGIAVSVYLFSLGGVNAVGTANESEKEPKDEIDIEKDDDGLRYMAVPAPEDYESEETAKVSSVNEINTTNVENSSKTGSISTLSGSALSNHVTEEQLTCPICLGDFESGEELRVLPCHHQYHTSCIDPWLLDISPLCPMCKADFTTWNIDVSAQQGSVDDPSISTTSVNSSAATEIPQQQSPIDSDAISQISSIDDSPHAFPHFRWIKYLTAIRRAGGRRNRRRSRRPNARNSAQSRIQRQHQRQQSSDTAGGSGGVVDLSLNRASM</sequence>
<dbReference type="PROSITE" id="PS50089">
    <property type="entry name" value="ZF_RING_2"/>
    <property type="match status" value="1"/>
</dbReference>
<name>A0A9N8WIS5_9GLOM</name>
<feature type="domain" description="RING-type" evidence="4">
    <location>
        <begin position="327"/>
        <end position="369"/>
    </location>
</feature>
<keyword evidence="1" id="KW-0479">Metal-binding</keyword>
<keyword evidence="3" id="KW-0472">Membrane</keyword>
<dbReference type="InterPro" id="IPR013083">
    <property type="entry name" value="Znf_RING/FYVE/PHD"/>
</dbReference>
<organism evidence="5 6">
    <name type="scientific">Ambispora leptoticha</name>
    <dbReference type="NCBI Taxonomy" id="144679"/>
    <lineage>
        <taxon>Eukaryota</taxon>
        <taxon>Fungi</taxon>
        <taxon>Fungi incertae sedis</taxon>
        <taxon>Mucoromycota</taxon>
        <taxon>Glomeromycotina</taxon>
        <taxon>Glomeromycetes</taxon>
        <taxon>Archaeosporales</taxon>
        <taxon>Ambisporaceae</taxon>
        <taxon>Ambispora</taxon>
    </lineage>
</organism>
<dbReference type="InterPro" id="IPR001841">
    <property type="entry name" value="Znf_RING"/>
</dbReference>
<dbReference type="GO" id="GO:0008270">
    <property type="term" value="F:zinc ion binding"/>
    <property type="evidence" value="ECO:0007669"/>
    <property type="project" value="UniProtKB-KW"/>
</dbReference>
<dbReference type="PANTHER" id="PTHR22765:SF416">
    <property type="entry name" value="E3 UBIQUITIN-PROTEIN LIGASE GODZILLA"/>
    <property type="match status" value="1"/>
</dbReference>
<keyword evidence="1" id="KW-0862">Zinc</keyword>
<keyword evidence="6" id="KW-1185">Reference proteome</keyword>
<evidence type="ECO:0000259" key="4">
    <source>
        <dbReference type="PROSITE" id="PS50089"/>
    </source>
</evidence>
<dbReference type="GO" id="GO:0061630">
    <property type="term" value="F:ubiquitin protein ligase activity"/>
    <property type="evidence" value="ECO:0007669"/>
    <property type="project" value="TreeGrafter"/>
</dbReference>
<keyword evidence="3" id="KW-0812">Transmembrane</keyword>
<dbReference type="Proteomes" id="UP000789508">
    <property type="component" value="Unassembled WGS sequence"/>
</dbReference>
<feature type="region of interest" description="Disordered" evidence="2">
    <location>
        <begin position="445"/>
        <end position="495"/>
    </location>
</feature>
<dbReference type="SMART" id="SM00184">
    <property type="entry name" value="RING"/>
    <property type="match status" value="1"/>
</dbReference>
<accession>A0A9N8WIS5</accession>
<dbReference type="AlphaFoldDB" id="A0A9N8WIS5"/>
<feature type="compositionally biased region" description="Basic residues" evidence="2">
    <location>
        <begin position="445"/>
        <end position="457"/>
    </location>
</feature>
<keyword evidence="3" id="KW-1133">Transmembrane helix</keyword>
<feature type="compositionally biased region" description="Polar residues" evidence="2">
    <location>
        <begin position="383"/>
        <end position="405"/>
    </location>
</feature>
<evidence type="ECO:0000313" key="5">
    <source>
        <dbReference type="EMBL" id="CAG8484095.1"/>
    </source>
</evidence>
<dbReference type="OrthoDB" id="8062037at2759"/>
<feature type="region of interest" description="Disordered" evidence="2">
    <location>
        <begin position="383"/>
        <end position="411"/>
    </location>
</feature>
<dbReference type="EMBL" id="CAJVPS010000407">
    <property type="protein sequence ID" value="CAG8484095.1"/>
    <property type="molecule type" value="Genomic_DNA"/>
</dbReference>
<dbReference type="SUPFAM" id="SSF57850">
    <property type="entry name" value="RING/U-box"/>
    <property type="match status" value="1"/>
</dbReference>
<dbReference type="InterPro" id="IPR051826">
    <property type="entry name" value="E3_ubiquitin-ligase_domain"/>
</dbReference>
<dbReference type="GO" id="GO:0005737">
    <property type="term" value="C:cytoplasm"/>
    <property type="evidence" value="ECO:0007669"/>
    <property type="project" value="TreeGrafter"/>
</dbReference>
<evidence type="ECO:0000313" key="6">
    <source>
        <dbReference type="Proteomes" id="UP000789508"/>
    </source>
</evidence>
<dbReference type="Pfam" id="PF13639">
    <property type="entry name" value="zf-RING_2"/>
    <property type="match status" value="1"/>
</dbReference>
<dbReference type="Gene3D" id="3.30.40.10">
    <property type="entry name" value="Zinc/RING finger domain, C3HC4 (zinc finger)"/>
    <property type="match status" value="1"/>
</dbReference>
<evidence type="ECO:0000256" key="1">
    <source>
        <dbReference type="PROSITE-ProRule" id="PRU00175"/>
    </source>
</evidence>
<dbReference type="CDD" id="cd16454">
    <property type="entry name" value="RING-H2_PA-TM-RING"/>
    <property type="match status" value="1"/>
</dbReference>
<evidence type="ECO:0000256" key="2">
    <source>
        <dbReference type="SAM" id="MobiDB-lite"/>
    </source>
</evidence>
<dbReference type="GO" id="GO:0006511">
    <property type="term" value="P:ubiquitin-dependent protein catabolic process"/>
    <property type="evidence" value="ECO:0007669"/>
    <property type="project" value="TreeGrafter"/>
</dbReference>
<proteinExistence type="predicted"/>
<protein>
    <submittedName>
        <fullName evidence="5">9399_t:CDS:1</fullName>
    </submittedName>
</protein>
<dbReference type="PANTHER" id="PTHR22765">
    <property type="entry name" value="RING FINGER AND PROTEASE ASSOCIATED DOMAIN-CONTAINING"/>
    <property type="match status" value="1"/>
</dbReference>
<reference evidence="5" key="1">
    <citation type="submission" date="2021-06" db="EMBL/GenBank/DDBJ databases">
        <authorList>
            <person name="Kallberg Y."/>
            <person name="Tangrot J."/>
            <person name="Rosling A."/>
        </authorList>
    </citation>
    <scope>NUCLEOTIDE SEQUENCE</scope>
    <source>
        <strain evidence="5">FL130A</strain>
    </source>
</reference>
<feature type="compositionally biased region" description="Low complexity" evidence="2">
    <location>
        <begin position="458"/>
        <end position="476"/>
    </location>
</feature>
<comment type="caution">
    <text evidence="5">The sequence shown here is derived from an EMBL/GenBank/DDBJ whole genome shotgun (WGS) entry which is preliminary data.</text>
</comment>
<gene>
    <name evidence="5" type="ORF">ALEPTO_LOCUS2642</name>
</gene>